<evidence type="ECO:0000259" key="5">
    <source>
        <dbReference type="PROSITE" id="PS51208"/>
    </source>
</evidence>
<dbReference type="GO" id="GO:0005737">
    <property type="term" value="C:cytoplasm"/>
    <property type="evidence" value="ECO:0007669"/>
    <property type="project" value="TreeGrafter"/>
</dbReference>
<dbReference type="InterPro" id="IPR036709">
    <property type="entry name" value="Autotransporte_beta_dom_sf"/>
</dbReference>
<dbReference type="InterPro" id="IPR012332">
    <property type="entry name" value="Autotransporter_pectin_lyase_C"/>
</dbReference>
<accession>A0A4R2T0G6</accession>
<dbReference type="PANTHER" id="PTHR10628">
    <property type="entry name" value="SIALIDASE"/>
    <property type="match status" value="1"/>
</dbReference>
<evidence type="ECO:0000313" key="7">
    <source>
        <dbReference type="Proteomes" id="UP000295763"/>
    </source>
</evidence>
<dbReference type="EC" id="3.2.1.18" evidence="3"/>
<dbReference type="CDD" id="cd15482">
    <property type="entry name" value="Sialidase_non-viral"/>
    <property type="match status" value="1"/>
</dbReference>
<keyword evidence="7" id="KW-1185">Reference proteome</keyword>
<feature type="domain" description="Autotransporter" evidence="5">
    <location>
        <begin position="1078"/>
        <end position="1338"/>
    </location>
</feature>
<evidence type="ECO:0000313" key="6">
    <source>
        <dbReference type="EMBL" id="TCP95355.1"/>
    </source>
</evidence>
<evidence type="ECO:0000256" key="4">
    <source>
        <dbReference type="SAM" id="SignalP"/>
    </source>
</evidence>
<dbReference type="Pfam" id="PF13088">
    <property type="entry name" value="BNR_2"/>
    <property type="match status" value="1"/>
</dbReference>
<protein>
    <recommendedName>
        <fullName evidence="3">exo-alpha-sialidase</fullName>
        <ecNumber evidence="3">3.2.1.18</ecNumber>
    </recommendedName>
</protein>
<dbReference type="GO" id="GO:0004308">
    <property type="term" value="F:exo-alpha-sialidase activity"/>
    <property type="evidence" value="ECO:0007669"/>
    <property type="project" value="UniProtKB-EC"/>
</dbReference>
<evidence type="ECO:0000256" key="1">
    <source>
        <dbReference type="ARBA" id="ARBA00000427"/>
    </source>
</evidence>
<dbReference type="SUPFAM" id="SSF51126">
    <property type="entry name" value="Pectin lyase-like"/>
    <property type="match status" value="1"/>
</dbReference>
<dbReference type="InterPro" id="IPR011040">
    <property type="entry name" value="Sialidase"/>
</dbReference>
<dbReference type="Gene3D" id="2.40.128.130">
    <property type="entry name" value="Autotransporter beta-domain"/>
    <property type="match status" value="1"/>
</dbReference>
<dbReference type="RefSeq" id="WP_131976332.1">
    <property type="nucleotide sequence ID" value="NZ_SLYB01000009.1"/>
</dbReference>
<feature type="chain" id="PRO_5020558530" description="exo-alpha-sialidase" evidence="4">
    <location>
        <begin position="29"/>
        <end position="1338"/>
    </location>
</feature>
<dbReference type="InterPro" id="IPR036278">
    <property type="entry name" value="Sialidase_sf"/>
</dbReference>
<evidence type="ECO:0000256" key="2">
    <source>
        <dbReference type="ARBA" id="ARBA00009348"/>
    </source>
</evidence>
<dbReference type="Gene3D" id="2.40.220.10">
    <property type="entry name" value="Intramolecular Trans-sialidase, Domain 3"/>
    <property type="match status" value="1"/>
</dbReference>
<comment type="caution">
    <text evidence="6">The sequence shown here is derived from an EMBL/GenBank/DDBJ whole genome shotgun (WGS) entry which is preliminary data.</text>
</comment>
<dbReference type="GO" id="GO:0009313">
    <property type="term" value="P:oligosaccharide catabolic process"/>
    <property type="evidence" value="ECO:0007669"/>
    <property type="project" value="TreeGrafter"/>
</dbReference>
<dbReference type="SUPFAM" id="SSF103515">
    <property type="entry name" value="Autotransporter"/>
    <property type="match status" value="1"/>
</dbReference>
<name>A0A4R2T0G6_9PAST</name>
<dbReference type="EMBL" id="SLYB01000009">
    <property type="protein sequence ID" value="TCP95355.1"/>
    <property type="molecule type" value="Genomic_DNA"/>
</dbReference>
<proteinExistence type="inferred from homology"/>
<dbReference type="InterPro" id="IPR023364">
    <property type="entry name" value="Trans_sialidase_dom3"/>
</dbReference>
<evidence type="ECO:0000256" key="3">
    <source>
        <dbReference type="ARBA" id="ARBA00012733"/>
    </source>
</evidence>
<dbReference type="PROSITE" id="PS51208">
    <property type="entry name" value="AUTOTRANSPORTER"/>
    <property type="match status" value="1"/>
</dbReference>
<keyword evidence="4" id="KW-0732">Signal</keyword>
<feature type="signal peptide" evidence="4">
    <location>
        <begin position="1"/>
        <end position="28"/>
    </location>
</feature>
<dbReference type="PANTHER" id="PTHR10628:SF30">
    <property type="entry name" value="EXO-ALPHA-SIALIDASE"/>
    <property type="match status" value="1"/>
</dbReference>
<comment type="similarity">
    <text evidence="2">Belongs to the glycosyl hydrolase 33 family.</text>
</comment>
<dbReference type="Proteomes" id="UP000295763">
    <property type="component" value="Unassembled WGS sequence"/>
</dbReference>
<dbReference type="Gene3D" id="2.160.20.20">
    <property type="match status" value="1"/>
</dbReference>
<organism evidence="6 7">
    <name type="scientific">Cricetibacter osteomyelitidis</name>
    <dbReference type="NCBI Taxonomy" id="1521931"/>
    <lineage>
        <taxon>Bacteria</taxon>
        <taxon>Pseudomonadati</taxon>
        <taxon>Pseudomonadota</taxon>
        <taxon>Gammaproteobacteria</taxon>
        <taxon>Pasteurellales</taxon>
        <taxon>Pasteurellaceae</taxon>
        <taxon>Cricetibacter</taxon>
    </lineage>
</organism>
<dbReference type="OrthoDB" id="7294637at2"/>
<reference evidence="6 7" key="1">
    <citation type="submission" date="2019-03" db="EMBL/GenBank/DDBJ databases">
        <title>Genomic Encyclopedia of Type Strains, Phase IV (KMG-IV): sequencing the most valuable type-strain genomes for metagenomic binning, comparative biology and taxonomic classification.</title>
        <authorList>
            <person name="Goeker M."/>
        </authorList>
    </citation>
    <scope>NUCLEOTIDE SEQUENCE [LARGE SCALE GENOMIC DNA]</scope>
    <source>
        <strain evidence="6 7">DSM 28404</strain>
    </source>
</reference>
<dbReference type="InterPro" id="IPR026856">
    <property type="entry name" value="Sialidase_fam"/>
</dbReference>
<dbReference type="InterPro" id="IPR011050">
    <property type="entry name" value="Pectin_lyase_fold/virulence"/>
</dbReference>
<comment type="catalytic activity">
    <reaction evidence="1">
        <text>Hydrolysis of alpha-(2-&gt;3)-, alpha-(2-&gt;6)-, alpha-(2-&gt;8)- glycosidic linkages of terminal sialic acid residues in oligosaccharides, glycoproteins, glycolipids, colominic acid and synthetic substrates.</text>
        <dbReference type="EC" id="3.2.1.18"/>
    </reaction>
</comment>
<dbReference type="GO" id="GO:0016020">
    <property type="term" value="C:membrane"/>
    <property type="evidence" value="ECO:0007669"/>
    <property type="project" value="TreeGrafter"/>
</dbReference>
<dbReference type="SUPFAM" id="SSF50939">
    <property type="entry name" value="Sialidases"/>
    <property type="match status" value="1"/>
</dbReference>
<gene>
    <name evidence="6" type="ORF">EDC44_10949</name>
</gene>
<sequence>MKKSSKFKLNLLSCAISVALFTPLVVFAAVSESDKASLGANPAEEIKLFHQDLKDQGSDGVPIWRIPSLINTKDGVLIAAADKRWQHRGDWGDIDSAIRISQDNGKTWGDITTILNLVSRNGERSPIVQDAANFNPWAHRKGTDATYRNSAFTMDSQMLQDRNTGRIFMAVDMFPESTGLSQPTDNGVTESGSGYVNIGGKQYLKLKKDGKQWTLRENGEVFDENNQKTTYRVDMNGDPARNFHNLGDVYGSNNEKLGNIYLKKEGNNSKVPFTITHTSYFWLIHSDDNGKTWSQPVDLTPQVKQSWMRFFGTGPGVGIQTKNGNLIFPVYYFNTHGKQSSALIISQDGGKTWNLGQSPNDTRAELQGQNSQTLNNNSGNNKELTESQLVELDNGDIKLFMRNNSQRVIMATSKDGGYTWSKTETIDALKHGYSQMSVIKYSKRIDGKEYIIFSGQSQPGTSGDQYRRDGKLFLGEVQEDGNIKWDTVKLVREIKSSGVAVQNGTRYNNGYVYSSMAELNNGNIGLAYENTTEYTTIMYLPIDLQEFFWKNNQIFSDRRREAPLVITYNGNESLEKIGDGEAVKEGSGMSNATVAVKEGILSLNSATAQDRAFANISVHKNGTLRIKKWDATPKENISLNSGTLDLYGNDLTLSDDSKNTGLYTKKLNSNIVNNNAQKASTLYYQLSDDHEIAGQVGNESGKLNLFYNPAQDRGDLLLSGNSHLNQLGVQKGSVTLGTASKNNIAQASVANGAKLVLEHNATAAMNSLAIERSGLVMTKTETGNATTLNANTQGTGGLLKQGEGTLNLVGTFNHSGDTNLQGGTTNLLGNINQSAVTLGARSMLTGAGYIANVTLENTSMLILNPTATANNYTPATMKFDKLTVKDGATIGLMVNNTAEPVANWQHDRIVAKQIESTERIPLAIHYWGRDFSSNSDTNGNGKYDADEGISVIQALNVSRLDQFWLVPGVLRAATVHPMTLVNVERGAANAADNLQGTDSAFYDYRIQTRLVTESGAPVDNNIRYVSPKPTDPTRYAVTPDIPTVLSTNTALFNQGNGLVNSFMDNIAPWFGDKKGFYVIQQHNNSNFGSDLSFQNYGYDYKSKQNRTLFGGYFPVSANSELHLGAGLSSQKVTPKAVDGSSSAKYKTTSLMAALHNQWDKFSLDLGLAYHWHRGDISTGEKKDIVDVKGKHLQMFTRVGYDIPFGKFTVTPVLGLNYQYLDTDLRDKGGRNWNIRNDNQNVLTTQAGTHFTWQGDMLRLKADVLYENNSGNRGNVLITDTQTHQFTTSRLGNAMLYKVGAEVAVTPAFTVGVHYNHRQALSGKGAEQNSIMGKLEYKF</sequence>
<dbReference type="Gene3D" id="2.120.10.10">
    <property type="match status" value="1"/>
</dbReference>
<dbReference type="SMART" id="SM00869">
    <property type="entry name" value="Autotransporter"/>
    <property type="match status" value="1"/>
</dbReference>
<dbReference type="GO" id="GO:0006689">
    <property type="term" value="P:ganglioside catabolic process"/>
    <property type="evidence" value="ECO:0007669"/>
    <property type="project" value="TreeGrafter"/>
</dbReference>
<dbReference type="InterPro" id="IPR005546">
    <property type="entry name" value="Autotransporte_beta"/>
</dbReference>